<dbReference type="Proteomes" id="UP000077317">
    <property type="component" value="Chromosome"/>
</dbReference>
<accession>A0A172Q7P0</accession>
<dbReference type="KEGG" id="spat:A0O21_05450"/>
<dbReference type="SUPFAM" id="SSF53474">
    <property type="entry name" value="alpha/beta-Hydrolases"/>
    <property type="match status" value="1"/>
</dbReference>
<sequence length="391" mass="44477">MATIVNYLQQHRNTSFTDLPLNELDILILNEIGYLDFSKLITDGLDLRREVKLYHLWKDYQKKQENQAVSYDFLLTKERLELFKLMLSGKRFVDLCLEFYVNDISTEFEKQFSAMVFKLPQIEYKQLVFRGTDDSMIGWKEDFKLTYMREIPAHRSAIVYLTKALAALPGPVIVSGHSKGGNLAVYASTYVKAELQKKIAAVYMFDSPGLQASVLQSRGYQAIRKKVHVLRPQEAIVGVMLDIDAEVKIIDSSSFGIGQHKATNWQVDMAKDCLLPAKEGPTDLSVNLEKTFKKWTRDLSSQELKRLFDTLFDTIITSGISSLNDLSFDTASGRKLANVVASFRSIDSSKKILLLKSARLFFLAFVGHTRLAAWEKMLLPLPDFLKSAEKD</sequence>
<dbReference type="EMBL" id="CP014699">
    <property type="protein sequence ID" value="AND79513.1"/>
    <property type="molecule type" value="Genomic_DNA"/>
</dbReference>
<dbReference type="InterPro" id="IPR029058">
    <property type="entry name" value="AB_hydrolase_fold"/>
</dbReference>
<dbReference type="AlphaFoldDB" id="A0A172Q7P0"/>
<evidence type="ECO:0000313" key="2">
    <source>
        <dbReference type="Proteomes" id="UP000077317"/>
    </source>
</evidence>
<protein>
    <submittedName>
        <fullName evidence="1">Lipase</fullName>
    </submittedName>
</protein>
<dbReference type="OrthoDB" id="9769481at2"/>
<gene>
    <name evidence="1" type="ORF">A0O21_05450</name>
</gene>
<reference evidence="1 2" key="1">
    <citation type="journal article" date="2016" name="Int. J. Syst. Evol. Microbiol.">
        <title>Streptococcuspantholopis sp. nov., isolated from faeces of the Tibetan antelope (Pantholops hodgsonii).</title>
        <authorList>
            <person name="Bai X."/>
            <person name="Xiong Y."/>
            <person name="Lu S."/>
            <person name="Jin D."/>
            <person name="Lai X."/>
            <person name="Yang J."/>
            <person name="Niu L."/>
            <person name="Hu S."/>
            <person name="Meng X."/>
            <person name="Pu J."/>
            <person name="Ye C."/>
            <person name="Xu J."/>
        </authorList>
    </citation>
    <scope>NUCLEOTIDE SEQUENCE [LARGE SCALE GENOMIC DNA]</scope>
    <source>
        <strain evidence="1 2">TA 26</strain>
    </source>
</reference>
<dbReference type="InterPro" id="IPR024499">
    <property type="entry name" value="Mbeg1-like"/>
</dbReference>
<dbReference type="Pfam" id="PF11187">
    <property type="entry name" value="Mbeg1-like"/>
    <property type="match status" value="1"/>
</dbReference>
<reference evidence="2" key="2">
    <citation type="submission" date="2016-03" db="EMBL/GenBank/DDBJ databases">
        <title>Streptococcus antelopensis sp. nov., isolated from the feces of the Tibetan antelope (Pantholops hodgsonii) in Hoh Xil National Nature Reserve, Qinghai, China.</title>
        <authorList>
            <person name="Bai X."/>
        </authorList>
    </citation>
    <scope>NUCLEOTIDE SEQUENCE [LARGE SCALE GENOMIC DNA]</scope>
    <source>
        <strain evidence="2">TA 26</strain>
    </source>
</reference>
<organism evidence="1 2">
    <name type="scientific">Streptococcus pantholopis</name>
    <dbReference type="NCBI Taxonomy" id="1811193"/>
    <lineage>
        <taxon>Bacteria</taxon>
        <taxon>Bacillati</taxon>
        <taxon>Bacillota</taxon>
        <taxon>Bacilli</taxon>
        <taxon>Lactobacillales</taxon>
        <taxon>Streptococcaceae</taxon>
        <taxon>Streptococcus</taxon>
    </lineage>
</organism>
<dbReference type="STRING" id="1811193.A0O21_05450"/>
<name>A0A172Q7P0_9STRE</name>
<dbReference type="RefSeq" id="WP_067062482.1">
    <property type="nucleotide sequence ID" value="NZ_CP014699.1"/>
</dbReference>
<evidence type="ECO:0000313" key="1">
    <source>
        <dbReference type="EMBL" id="AND79513.1"/>
    </source>
</evidence>
<proteinExistence type="predicted"/>
<keyword evidence="2" id="KW-1185">Reference proteome</keyword>